<dbReference type="InterPro" id="IPR004481">
    <property type="entry name" value="K/Na/Ca-exchanger"/>
</dbReference>
<feature type="transmembrane region" description="Helical" evidence="5">
    <location>
        <begin position="78"/>
        <end position="96"/>
    </location>
</feature>
<feature type="transmembrane region" description="Helical" evidence="5">
    <location>
        <begin position="105"/>
        <end position="124"/>
    </location>
</feature>
<dbReference type="AlphaFoldDB" id="A0A063Y4N2"/>
<dbReference type="EMBL" id="JMSZ01000006">
    <property type="protein sequence ID" value="KDE41293.1"/>
    <property type="molecule type" value="Genomic_DNA"/>
</dbReference>
<evidence type="ECO:0000256" key="4">
    <source>
        <dbReference type="ARBA" id="ARBA00023136"/>
    </source>
</evidence>
<accession>A0A063Y4N2</accession>
<evidence type="ECO:0000313" key="7">
    <source>
        <dbReference type="EMBL" id="KDE41293.1"/>
    </source>
</evidence>
<dbReference type="STRING" id="267850.ADINL_0174"/>
<keyword evidence="3 5" id="KW-1133">Transmembrane helix</keyword>
<dbReference type="GO" id="GO:0005262">
    <property type="term" value="F:calcium channel activity"/>
    <property type="evidence" value="ECO:0007669"/>
    <property type="project" value="TreeGrafter"/>
</dbReference>
<dbReference type="RefSeq" id="WP_036542698.1">
    <property type="nucleotide sequence ID" value="NZ_JMSZ01000006.1"/>
</dbReference>
<evidence type="ECO:0000259" key="6">
    <source>
        <dbReference type="Pfam" id="PF01699"/>
    </source>
</evidence>
<evidence type="ECO:0000256" key="5">
    <source>
        <dbReference type="SAM" id="Phobius"/>
    </source>
</evidence>
<comment type="caution">
    <text evidence="7">The sequence shown here is derived from an EMBL/GenBank/DDBJ whole genome shotgun (WGS) entry which is preliminary data.</text>
</comment>
<dbReference type="InterPro" id="IPR004837">
    <property type="entry name" value="NaCa_Exmemb"/>
</dbReference>
<comment type="subcellular location">
    <subcellularLocation>
        <location evidence="1">Membrane</location>
        <topology evidence="1">Multi-pass membrane protein</topology>
    </subcellularLocation>
</comment>
<feature type="transmembrane region" description="Helical" evidence="5">
    <location>
        <begin position="275"/>
        <end position="292"/>
    </location>
</feature>
<proteinExistence type="predicted"/>
<dbReference type="Proteomes" id="UP000027318">
    <property type="component" value="Unassembled WGS sequence"/>
</dbReference>
<dbReference type="GO" id="GO:0005886">
    <property type="term" value="C:plasma membrane"/>
    <property type="evidence" value="ECO:0007669"/>
    <property type="project" value="TreeGrafter"/>
</dbReference>
<feature type="transmembrane region" description="Helical" evidence="5">
    <location>
        <begin position="243"/>
        <end position="263"/>
    </location>
</feature>
<dbReference type="GO" id="GO:0006874">
    <property type="term" value="P:intracellular calcium ion homeostasis"/>
    <property type="evidence" value="ECO:0007669"/>
    <property type="project" value="TreeGrafter"/>
</dbReference>
<gene>
    <name evidence="7" type="ORF">ADINL_0174</name>
</gene>
<keyword evidence="2 5" id="KW-0812">Transmembrane</keyword>
<organism evidence="7 8">
    <name type="scientific">Nitrincola lacisaponensis</name>
    <dbReference type="NCBI Taxonomy" id="267850"/>
    <lineage>
        <taxon>Bacteria</taxon>
        <taxon>Pseudomonadati</taxon>
        <taxon>Pseudomonadota</taxon>
        <taxon>Gammaproteobacteria</taxon>
        <taxon>Oceanospirillales</taxon>
        <taxon>Oceanospirillaceae</taxon>
        <taxon>Nitrincola</taxon>
    </lineage>
</organism>
<keyword evidence="8" id="KW-1185">Reference proteome</keyword>
<dbReference type="PANTHER" id="PTHR10846:SF8">
    <property type="entry name" value="INNER MEMBRANE PROTEIN YRBG"/>
    <property type="match status" value="1"/>
</dbReference>
<sequence>MLIAFTAVLLGLILLVWSADRFIDGAAATAKYAGMPPLLIGMVIIGFGTSAPELFISALAASQGNPGLALGNGYGSNIANIGLILGLTALLSPIVVHKSVLRKELPILAGITLLSGLLLLNGQISRVDAGIMLLVFALIMGWSIYEGLKGRSDPLIGTADAEATDTAQMTLKQAIIWLVVGLILLIISSRALVWGAVEIATSLGVSDLIIGLTVVAIGTSLPELASAFASIRKGEHDLALGNVIGSNLFNTLAVIGLAGMIHPLQVESELLWRDWPVMAALTLALFVMGYGFRGRLGRINRFEGALLLSVFIGYTGYLLYSLTSAASLG</sequence>
<reference evidence="7 8" key="1">
    <citation type="journal article" date="2005" name="Int. J. Syst. Evol. Microbiol.">
        <title>Nitrincola lacisaponensis gen. nov., sp. nov., a novel alkaliphilic bacterium isolated from an alkaline, saline lake.</title>
        <authorList>
            <person name="Dimitriu P.A."/>
            <person name="Shukla S.K."/>
            <person name="Conradt J."/>
            <person name="Marquez M.C."/>
            <person name="Ventosa A."/>
            <person name="Maglia A."/>
            <person name="Peyton B.M."/>
            <person name="Pinkart H.C."/>
            <person name="Mormile M.R."/>
        </authorList>
    </citation>
    <scope>NUCLEOTIDE SEQUENCE [LARGE SCALE GENOMIC DNA]</scope>
    <source>
        <strain evidence="7 8">4CA</strain>
    </source>
</reference>
<name>A0A063Y4N2_9GAMM</name>
<feature type="domain" description="Sodium/calcium exchanger membrane region" evidence="6">
    <location>
        <begin position="174"/>
        <end position="319"/>
    </location>
</feature>
<dbReference type="Pfam" id="PF01699">
    <property type="entry name" value="Na_Ca_ex"/>
    <property type="match status" value="2"/>
</dbReference>
<feature type="transmembrane region" description="Helical" evidence="5">
    <location>
        <begin position="304"/>
        <end position="323"/>
    </location>
</feature>
<evidence type="ECO:0000256" key="1">
    <source>
        <dbReference type="ARBA" id="ARBA00004141"/>
    </source>
</evidence>
<dbReference type="NCBIfam" id="TIGR00367">
    <property type="entry name" value="calcium/sodium antiporter"/>
    <property type="match status" value="1"/>
</dbReference>
<keyword evidence="4 5" id="KW-0472">Membrane</keyword>
<dbReference type="Gene3D" id="1.20.1420.30">
    <property type="entry name" value="NCX, central ion-binding region"/>
    <property type="match status" value="2"/>
</dbReference>
<evidence type="ECO:0000313" key="8">
    <source>
        <dbReference type="Proteomes" id="UP000027318"/>
    </source>
</evidence>
<dbReference type="InterPro" id="IPR044880">
    <property type="entry name" value="NCX_ion-bd_dom_sf"/>
</dbReference>
<feature type="transmembrane region" description="Helical" evidence="5">
    <location>
        <begin position="209"/>
        <end position="231"/>
    </location>
</feature>
<dbReference type="PANTHER" id="PTHR10846">
    <property type="entry name" value="SODIUM/POTASSIUM/CALCIUM EXCHANGER"/>
    <property type="match status" value="1"/>
</dbReference>
<feature type="transmembrane region" description="Helical" evidence="5">
    <location>
        <begin position="175"/>
        <end position="197"/>
    </location>
</feature>
<evidence type="ECO:0000256" key="2">
    <source>
        <dbReference type="ARBA" id="ARBA00022692"/>
    </source>
</evidence>
<dbReference type="OrthoDB" id="9794225at2"/>
<dbReference type="PATRIC" id="fig|267850.7.peg.171"/>
<feature type="domain" description="Sodium/calcium exchanger membrane region" evidence="6">
    <location>
        <begin position="5"/>
        <end position="144"/>
    </location>
</feature>
<evidence type="ECO:0000256" key="3">
    <source>
        <dbReference type="ARBA" id="ARBA00022989"/>
    </source>
</evidence>
<dbReference type="GO" id="GO:0008273">
    <property type="term" value="F:calcium, potassium:sodium antiporter activity"/>
    <property type="evidence" value="ECO:0007669"/>
    <property type="project" value="TreeGrafter"/>
</dbReference>
<protein>
    <submittedName>
        <fullName evidence="7">Inner membrane protein YrbG, predicted calcium/sodium:proton antiporter</fullName>
    </submittedName>
</protein>